<comment type="caution">
    <text evidence="1">The sequence shown here is derived from an EMBL/GenBank/DDBJ whole genome shotgun (WGS) entry which is preliminary data.</text>
</comment>
<keyword evidence="2" id="KW-1185">Reference proteome</keyword>
<organism evidence="1 2">
    <name type="scientific">Gemmiger gallinarum</name>
    <dbReference type="NCBI Taxonomy" id="2779354"/>
    <lineage>
        <taxon>Bacteria</taxon>
        <taxon>Bacillati</taxon>
        <taxon>Bacillota</taxon>
        <taxon>Clostridia</taxon>
        <taxon>Eubacteriales</taxon>
        <taxon>Gemmiger</taxon>
    </lineage>
</organism>
<gene>
    <name evidence="1" type="ORF">INF35_12125</name>
</gene>
<evidence type="ECO:0000313" key="2">
    <source>
        <dbReference type="Proteomes" id="UP000768567"/>
    </source>
</evidence>
<sequence length="204" mass="21295">MPNFSALREALAGQAARRSIRGLPPGAVLPRLRLLTTAELLCPAPPPACAADLRAEVEAVCLAAQRMLRRRDGWLRFVCGADALPVLARPALAQAAVLAWLRGALLAGAEEVSLVCAGQGDGVRLSLSGGADPQGDAAALLEHLAREAGGTALFLAHGAFGAALRLPRADGLPLRTAPRAEELLADRYALPRLYLDGFCAEPEL</sequence>
<evidence type="ECO:0000313" key="1">
    <source>
        <dbReference type="EMBL" id="MBE5038535.1"/>
    </source>
</evidence>
<protein>
    <submittedName>
        <fullName evidence="1">Uncharacterized protein</fullName>
    </submittedName>
</protein>
<reference evidence="1 2" key="1">
    <citation type="submission" date="2020-10" db="EMBL/GenBank/DDBJ databases">
        <title>ChiBAC.</title>
        <authorList>
            <person name="Zenner C."/>
            <person name="Hitch T.C.A."/>
            <person name="Clavel T."/>
        </authorList>
    </citation>
    <scope>NUCLEOTIDE SEQUENCE [LARGE SCALE GENOMIC DNA]</scope>
    <source>
        <strain evidence="1 2">DSM 109015</strain>
    </source>
</reference>
<dbReference type="Proteomes" id="UP000768567">
    <property type="component" value="Unassembled WGS sequence"/>
</dbReference>
<dbReference type="EMBL" id="JADCKC010000003">
    <property type="protein sequence ID" value="MBE5038535.1"/>
    <property type="molecule type" value="Genomic_DNA"/>
</dbReference>
<accession>A0ABR9R668</accession>
<name>A0ABR9R668_9FIRM</name>
<dbReference type="RefSeq" id="WP_193502762.1">
    <property type="nucleotide sequence ID" value="NZ_JADCKC010000003.1"/>
</dbReference>
<proteinExistence type="predicted"/>